<comment type="caution">
    <text evidence="2">The sequence shown here is derived from an EMBL/GenBank/DDBJ whole genome shotgun (WGS) entry which is preliminary data.</text>
</comment>
<evidence type="ECO:0000313" key="3">
    <source>
        <dbReference type="Proteomes" id="UP001632038"/>
    </source>
</evidence>
<proteinExistence type="predicted"/>
<protein>
    <recommendedName>
        <fullName evidence="4">Pectinesterase inhibitor domain-containing protein</fullName>
    </recommendedName>
</protein>
<dbReference type="AlphaFoldDB" id="A0ABD3E1G4"/>
<sequence length="181" mass="19499">MAGGSCFFSILAATFLLLSTATTANRHHPHGNVSPFCTTATTNPDDKAVCTGLVNGAKTWPEAMTNAIQAAIATGKAAKPMVDGLAAKLPRGLKPLTVESITKGCKDSLDTYVFNLQQCIGFVKNDPFSSLEVYLGGSTFFDCKDGFDEFQISNSEVNKFYDTTVKFADILLSIYQKKPQH</sequence>
<dbReference type="Proteomes" id="UP001632038">
    <property type="component" value="Unassembled WGS sequence"/>
</dbReference>
<accession>A0ABD3E1G4</accession>
<evidence type="ECO:0000256" key="1">
    <source>
        <dbReference type="SAM" id="SignalP"/>
    </source>
</evidence>
<evidence type="ECO:0008006" key="4">
    <source>
        <dbReference type="Google" id="ProtNLM"/>
    </source>
</evidence>
<evidence type="ECO:0000313" key="2">
    <source>
        <dbReference type="EMBL" id="KAL3648162.1"/>
    </source>
</evidence>
<dbReference type="InterPro" id="IPR035513">
    <property type="entry name" value="Invertase/methylesterase_inhib"/>
</dbReference>
<feature type="chain" id="PRO_5044766441" description="Pectinesterase inhibitor domain-containing protein" evidence="1">
    <location>
        <begin position="25"/>
        <end position="181"/>
    </location>
</feature>
<dbReference type="Gene3D" id="1.20.140.40">
    <property type="entry name" value="Invertase/pectin methylesterase inhibitor family protein"/>
    <property type="match status" value="1"/>
</dbReference>
<keyword evidence="1" id="KW-0732">Signal</keyword>
<name>A0ABD3E1G4_9LAMI</name>
<keyword evidence="3" id="KW-1185">Reference proteome</keyword>
<feature type="signal peptide" evidence="1">
    <location>
        <begin position="1"/>
        <end position="24"/>
    </location>
</feature>
<gene>
    <name evidence="2" type="ORF">CASFOL_009130</name>
</gene>
<organism evidence="2 3">
    <name type="scientific">Castilleja foliolosa</name>
    <dbReference type="NCBI Taxonomy" id="1961234"/>
    <lineage>
        <taxon>Eukaryota</taxon>
        <taxon>Viridiplantae</taxon>
        <taxon>Streptophyta</taxon>
        <taxon>Embryophyta</taxon>
        <taxon>Tracheophyta</taxon>
        <taxon>Spermatophyta</taxon>
        <taxon>Magnoliopsida</taxon>
        <taxon>eudicotyledons</taxon>
        <taxon>Gunneridae</taxon>
        <taxon>Pentapetalae</taxon>
        <taxon>asterids</taxon>
        <taxon>lamiids</taxon>
        <taxon>Lamiales</taxon>
        <taxon>Orobanchaceae</taxon>
        <taxon>Pedicularideae</taxon>
        <taxon>Castillejinae</taxon>
        <taxon>Castilleja</taxon>
    </lineage>
</organism>
<dbReference type="EMBL" id="JAVIJP010000009">
    <property type="protein sequence ID" value="KAL3648162.1"/>
    <property type="molecule type" value="Genomic_DNA"/>
</dbReference>
<reference evidence="3" key="1">
    <citation type="journal article" date="2024" name="IScience">
        <title>Strigolactones Initiate the Formation of Haustorium-like Structures in Castilleja.</title>
        <authorList>
            <person name="Buerger M."/>
            <person name="Peterson D."/>
            <person name="Chory J."/>
        </authorList>
    </citation>
    <scope>NUCLEOTIDE SEQUENCE [LARGE SCALE GENOMIC DNA]</scope>
</reference>
<dbReference type="SUPFAM" id="SSF101148">
    <property type="entry name" value="Plant invertase/pectin methylesterase inhibitor"/>
    <property type="match status" value="1"/>
</dbReference>